<dbReference type="Proteomes" id="UP000190460">
    <property type="component" value="Unassembled WGS sequence"/>
</dbReference>
<protein>
    <submittedName>
        <fullName evidence="2">Uncharacterized protein</fullName>
    </submittedName>
</protein>
<gene>
    <name evidence="2" type="ORF">SAMN02745130_03707</name>
</gene>
<keyword evidence="3" id="KW-1185">Reference proteome</keyword>
<dbReference type="EMBL" id="FUYB01000028">
    <property type="protein sequence ID" value="SKA94959.1"/>
    <property type="molecule type" value="Genomic_DNA"/>
</dbReference>
<sequence>MHPVPDHLRHHTPVTGQRRDLPASTSERQIFYHLGVGQVFFNREKRCLYVSDLNQTPVLSVLAQLCAQTTQHYVLETLYLDVHHYFFGGYRLELADSLCKPLLVALRLKGVMISYALAESAPTKPPSPDNPLD</sequence>
<dbReference type="STRING" id="92487.SAMN02745130_03707"/>
<proteinExistence type="predicted"/>
<name>A0A1T4XZJ1_9GAMM</name>
<reference evidence="2 3" key="1">
    <citation type="submission" date="2017-02" db="EMBL/GenBank/DDBJ databases">
        <authorList>
            <person name="Peterson S.W."/>
        </authorList>
    </citation>
    <scope>NUCLEOTIDE SEQUENCE [LARGE SCALE GENOMIC DNA]</scope>
    <source>
        <strain evidence="2 3">ATCC 49788</strain>
    </source>
</reference>
<dbReference type="OrthoDB" id="9847622at2"/>
<feature type="region of interest" description="Disordered" evidence="1">
    <location>
        <begin position="1"/>
        <end position="22"/>
    </location>
</feature>
<evidence type="ECO:0000313" key="2">
    <source>
        <dbReference type="EMBL" id="SKA94959.1"/>
    </source>
</evidence>
<evidence type="ECO:0000256" key="1">
    <source>
        <dbReference type="SAM" id="MobiDB-lite"/>
    </source>
</evidence>
<dbReference type="AlphaFoldDB" id="A0A1T4XZJ1"/>
<accession>A0A1T4XZJ1</accession>
<evidence type="ECO:0000313" key="3">
    <source>
        <dbReference type="Proteomes" id="UP000190460"/>
    </source>
</evidence>
<dbReference type="RefSeq" id="WP_078924141.1">
    <property type="nucleotide sequence ID" value="NZ_FUYB01000028.1"/>
</dbReference>
<organism evidence="2 3">
    <name type="scientific">Thiothrix eikelboomii</name>
    <dbReference type="NCBI Taxonomy" id="92487"/>
    <lineage>
        <taxon>Bacteria</taxon>
        <taxon>Pseudomonadati</taxon>
        <taxon>Pseudomonadota</taxon>
        <taxon>Gammaproteobacteria</taxon>
        <taxon>Thiotrichales</taxon>
        <taxon>Thiotrichaceae</taxon>
        <taxon>Thiothrix</taxon>
    </lineage>
</organism>